<protein>
    <submittedName>
        <fullName evidence="3">DEBR0S6_04500g1_1</fullName>
    </submittedName>
</protein>
<dbReference type="InterPro" id="IPR014752">
    <property type="entry name" value="Arrestin-like_C"/>
</dbReference>
<gene>
    <name evidence="3" type="ORF">DEBR0S6_04500G</name>
</gene>
<dbReference type="Gene3D" id="2.60.40.640">
    <property type="match status" value="1"/>
</dbReference>
<dbReference type="InterPro" id="IPR011022">
    <property type="entry name" value="Arrestin_C-like"/>
</dbReference>
<dbReference type="SMART" id="SM01017">
    <property type="entry name" value="Arrestin_C"/>
    <property type="match status" value="1"/>
</dbReference>
<accession>A0A7D9H4E8</accession>
<dbReference type="GO" id="GO:0005886">
    <property type="term" value="C:plasma membrane"/>
    <property type="evidence" value="ECO:0007669"/>
    <property type="project" value="TreeGrafter"/>
</dbReference>
<dbReference type="EMBL" id="CABFWN010000006">
    <property type="protein sequence ID" value="VUG19964.1"/>
    <property type="molecule type" value="Genomic_DNA"/>
</dbReference>
<name>A0A7D9H4E8_DEKBR</name>
<dbReference type="Proteomes" id="UP000478008">
    <property type="component" value="Unassembled WGS sequence"/>
</dbReference>
<feature type="compositionally biased region" description="Basic residues" evidence="1">
    <location>
        <begin position="539"/>
        <end position="548"/>
    </location>
</feature>
<feature type="compositionally biased region" description="Low complexity" evidence="1">
    <location>
        <begin position="508"/>
        <end position="519"/>
    </location>
</feature>
<feature type="domain" description="Arrestin C-terminal-like" evidence="2">
    <location>
        <begin position="248"/>
        <end position="390"/>
    </location>
</feature>
<feature type="compositionally biased region" description="Acidic residues" evidence="1">
    <location>
        <begin position="447"/>
        <end position="459"/>
    </location>
</feature>
<dbReference type="AlphaFoldDB" id="A0A7D9H4E8"/>
<feature type="compositionally biased region" description="Polar residues" evidence="1">
    <location>
        <begin position="460"/>
        <end position="482"/>
    </location>
</feature>
<dbReference type="PANTHER" id="PTHR11188">
    <property type="entry name" value="ARRESTIN DOMAIN CONTAINING PROTEIN"/>
    <property type="match status" value="1"/>
</dbReference>
<proteinExistence type="predicted"/>
<dbReference type="PANTHER" id="PTHR11188:SF17">
    <property type="entry name" value="FI21816P1"/>
    <property type="match status" value="1"/>
</dbReference>
<sequence>MFSFSKNSTHSQPSLFDIRIRSANKNILFLEGQTGESNTLAVFGHVVFSIPEDITVRGISLHLTGCFRLDFLESFQDGSGRVIAACPVRKEMVIVECEWQNLLTNPEGVVLKSGLSSADHPNVPTSKSQNSGKYLTGRSKPVKLTVDEKIPTGTTPFPEQRNSTNGNIMFTLPRGNYSLPFKAALPGSIPETVEGLRCGVILYRLASKMNGAKSFKKDPQTWKYLRIFRKPLQTEVSMCEDCSVESTWPGKIQYEVRLPRKALPLGGKAKMHILIVPLMKGLTLGKITVSIQQYFSLKGDGDESFEDEHTVFKCVLPEISMDELSPDKWSLEARISLPLNLKQCTPDVDLKDDLIRVRHKLTLNINIMNSDGHISQVKSKLPIILYISGRDKILGRNAYVDRTGRIRFKTGSCILFDNLKNQPRLVSALEPIASPLNDQAIPQTIEEQMEEDEQSDSDDNGNVQNQNRNLRASHSNISSGDNTEPAIREGSSSWSCQAQVPLDSLLMPSSPAASTRSTPIRIPHRPQLGRTRSSGTTRVKSHGHNYKKHSVDGRDGTEEIQEIRVDPGYDFGRDLDPDSSDESESSEKFLPSYNDSKKDMHLDPSMVSPINSPISIAEEASGSASSYFDLDPQMLHRTTSRSSSVLESPAAQFLSSVTSAAVTPKFDESMNEVPSYSSVYDDDYSVTTDPAPPYEETASKTDKEFGDYLVAKVEKERSGFRSLVNKPYVAGHSSLSTPPKTAPHRTLMNSFQTMPPLRKTLSSTSYRPHVSLPALLAKNFSSDNILRPTSNQLGNNTREYHVPKVPPKAITKKVGTPDRLSQSASQYFESLPKPTFNLHLPYHKKK</sequence>
<dbReference type="GO" id="GO:0031625">
    <property type="term" value="F:ubiquitin protein ligase binding"/>
    <property type="evidence" value="ECO:0007669"/>
    <property type="project" value="TreeGrafter"/>
</dbReference>
<dbReference type="GO" id="GO:0070086">
    <property type="term" value="P:ubiquitin-dependent endocytosis"/>
    <property type="evidence" value="ECO:0007669"/>
    <property type="project" value="TreeGrafter"/>
</dbReference>
<reference evidence="3 4" key="1">
    <citation type="submission" date="2019-07" db="EMBL/GenBank/DDBJ databases">
        <authorList>
            <person name="Friedrich A."/>
            <person name="Schacherer J."/>
        </authorList>
    </citation>
    <scope>NUCLEOTIDE SEQUENCE [LARGE SCALE GENOMIC DNA]</scope>
</reference>
<feature type="region of interest" description="Disordered" evidence="1">
    <location>
        <begin position="447"/>
        <end position="604"/>
    </location>
</feature>
<dbReference type="GO" id="GO:0005829">
    <property type="term" value="C:cytosol"/>
    <property type="evidence" value="ECO:0007669"/>
    <property type="project" value="TreeGrafter"/>
</dbReference>
<organism evidence="3 4">
    <name type="scientific">Dekkera bruxellensis</name>
    <name type="common">Brettanomyces custersii</name>
    <dbReference type="NCBI Taxonomy" id="5007"/>
    <lineage>
        <taxon>Eukaryota</taxon>
        <taxon>Fungi</taxon>
        <taxon>Dikarya</taxon>
        <taxon>Ascomycota</taxon>
        <taxon>Saccharomycotina</taxon>
        <taxon>Pichiomycetes</taxon>
        <taxon>Pichiales</taxon>
        <taxon>Pichiaceae</taxon>
        <taxon>Brettanomyces</taxon>
    </lineage>
</organism>
<dbReference type="GO" id="GO:0030674">
    <property type="term" value="F:protein-macromolecule adaptor activity"/>
    <property type="evidence" value="ECO:0007669"/>
    <property type="project" value="TreeGrafter"/>
</dbReference>
<evidence type="ECO:0000259" key="2">
    <source>
        <dbReference type="SMART" id="SM01017"/>
    </source>
</evidence>
<feature type="region of interest" description="Disordered" evidence="1">
    <location>
        <begin position="115"/>
        <end position="137"/>
    </location>
</feature>
<feature type="compositionally biased region" description="Basic and acidic residues" evidence="1">
    <location>
        <begin position="549"/>
        <end position="576"/>
    </location>
</feature>
<dbReference type="InterPro" id="IPR050357">
    <property type="entry name" value="Arrestin_domain-protein"/>
</dbReference>
<feature type="compositionally biased region" description="Polar residues" evidence="1">
    <location>
        <begin position="123"/>
        <end position="133"/>
    </location>
</feature>
<evidence type="ECO:0000313" key="3">
    <source>
        <dbReference type="EMBL" id="VUG19964.1"/>
    </source>
</evidence>
<keyword evidence="4" id="KW-1185">Reference proteome</keyword>
<evidence type="ECO:0000256" key="1">
    <source>
        <dbReference type="SAM" id="MobiDB-lite"/>
    </source>
</evidence>
<evidence type="ECO:0000313" key="4">
    <source>
        <dbReference type="Proteomes" id="UP000478008"/>
    </source>
</evidence>
<dbReference type="Pfam" id="PF02752">
    <property type="entry name" value="Arrestin_C"/>
    <property type="match status" value="1"/>
</dbReference>